<dbReference type="Pfam" id="PF01814">
    <property type="entry name" value="Hemerythrin"/>
    <property type="match status" value="1"/>
</dbReference>
<feature type="domain" description="Hemerythrin-like" evidence="2">
    <location>
        <begin position="114"/>
        <end position="213"/>
    </location>
</feature>
<gene>
    <name evidence="4" type="primary">LOC120281157</name>
</gene>
<dbReference type="Gene3D" id="1.20.120.520">
    <property type="entry name" value="nmb1532 protein domain like"/>
    <property type="match status" value="1"/>
</dbReference>
<dbReference type="CDD" id="cd12108">
    <property type="entry name" value="Hr-like"/>
    <property type="match status" value="1"/>
</dbReference>
<feature type="compositionally biased region" description="Low complexity" evidence="1">
    <location>
        <begin position="47"/>
        <end position="65"/>
    </location>
</feature>
<dbReference type="PANTHER" id="PTHR35739">
    <property type="entry name" value="OS01G0861700 PROTEIN"/>
    <property type="match status" value="1"/>
</dbReference>
<dbReference type="GeneID" id="120281157"/>
<reference evidence="4" key="1">
    <citation type="submission" date="2025-08" db="UniProtKB">
        <authorList>
            <consortium name="RefSeq"/>
        </authorList>
    </citation>
    <scope>IDENTIFICATION</scope>
</reference>
<keyword evidence="3" id="KW-1185">Reference proteome</keyword>
<protein>
    <submittedName>
        <fullName evidence="4">Uncharacterized protein LOC120281157</fullName>
    </submittedName>
</protein>
<feature type="region of interest" description="Disordered" evidence="1">
    <location>
        <begin position="265"/>
        <end position="284"/>
    </location>
</feature>
<name>A0AB40CX67_DIOCR</name>
<evidence type="ECO:0000313" key="4">
    <source>
        <dbReference type="RefSeq" id="XP_039143994.1"/>
    </source>
</evidence>
<feature type="region of interest" description="Disordered" evidence="1">
    <location>
        <begin position="1"/>
        <end position="25"/>
    </location>
</feature>
<sequence length="326" mass="36063">MGNCAPKPKRSSPPPRRSSSPVPATMTFQLFGSESCPIAARIRISLSTSTPPSSSSPRNPQSSATPVLRCGSQSISGSADMILRYIDSTFHGPPSPAENGTDRSSAAAELRNAVALQHRSIERHLEGVSRWAEEIASGGGGGRIAAGRRYAELVEIMLEHAQMEERFLFPLLERAAEDRGLCGVAYGKHAKELPMMNGIKEDMKSVMAMGPKALCYLEAMLNLSQRLKTLQEHLQRALPERGKRTTTTTKHCREYWQRRRRNREMVGQSHGAHGGHTLSTPFPSSCVRPPPHESMKYIELLCKSIKDQQQLLLLLKSLITSLERER</sequence>
<dbReference type="RefSeq" id="XP_039143994.1">
    <property type="nucleotide sequence ID" value="XM_039288060.1"/>
</dbReference>
<accession>A0AB40CX67</accession>
<evidence type="ECO:0000256" key="1">
    <source>
        <dbReference type="SAM" id="MobiDB-lite"/>
    </source>
</evidence>
<evidence type="ECO:0000259" key="2">
    <source>
        <dbReference type="Pfam" id="PF01814"/>
    </source>
</evidence>
<dbReference type="AlphaFoldDB" id="A0AB40CX67"/>
<dbReference type="PANTHER" id="PTHR35739:SF1">
    <property type="entry name" value="OS01G0861700 PROTEIN"/>
    <property type="match status" value="1"/>
</dbReference>
<evidence type="ECO:0000313" key="3">
    <source>
        <dbReference type="Proteomes" id="UP001515500"/>
    </source>
</evidence>
<feature type="region of interest" description="Disordered" evidence="1">
    <location>
        <begin position="47"/>
        <end position="71"/>
    </location>
</feature>
<dbReference type="InterPro" id="IPR012312">
    <property type="entry name" value="Hemerythrin-like"/>
</dbReference>
<proteinExistence type="predicted"/>
<organism evidence="3 4">
    <name type="scientific">Dioscorea cayennensis subsp. rotundata</name>
    <name type="common">White Guinea yam</name>
    <name type="synonym">Dioscorea rotundata</name>
    <dbReference type="NCBI Taxonomy" id="55577"/>
    <lineage>
        <taxon>Eukaryota</taxon>
        <taxon>Viridiplantae</taxon>
        <taxon>Streptophyta</taxon>
        <taxon>Embryophyta</taxon>
        <taxon>Tracheophyta</taxon>
        <taxon>Spermatophyta</taxon>
        <taxon>Magnoliopsida</taxon>
        <taxon>Liliopsida</taxon>
        <taxon>Dioscoreales</taxon>
        <taxon>Dioscoreaceae</taxon>
        <taxon>Dioscorea</taxon>
    </lineage>
</organism>
<dbReference type="Proteomes" id="UP001515500">
    <property type="component" value="Chromosome 17"/>
</dbReference>